<dbReference type="Pfam" id="PF00437">
    <property type="entry name" value="T2SSE"/>
    <property type="match status" value="1"/>
</dbReference>
<dbReference type="STRING" id="395493.BegalDRAFT_0392"/>
<feature type="domain" description="Bacterial type II secretion system protein E" evidence="2">
    <location>
        <begin position="328"/>
        <end position="342"/>
    </location>
</feature>
<evidence type="ECO:0000313" key="4">
    <source>
        <dbReference type="Proteomes" id="UP000005744"/>
    </source>
</evidence>
<dbReference type="NCBIfam" id="TIGR01420">
    <property type="entry name" value="pilT_fam"/>
    <property type="match status" value="1"/>
</dbReference>
<dbReference type="HOGENOM" id="CLU_013446_4_0_6"/>
<dbReference type="EMBL" id="JH600070">
    <property type="protein sequence ID" value="EIJ41312.1"/>
    <property type="molecule type" value="Genomic_DNA"/>
</dbReference>
<sequence>MDLTPYLKLLTEKNGTELTLVAGAVVKMNIGGEEKPVGKTPLTAEMTKTAAFNILSDAQKKQLSQAKELEFNYQSPTGTNQYQIIVTLNAKGVALIVRPMKAKTEESKPNPKGAAFSFAQDEGIRVLGEAPAKRLDILPYLEVLVKQDGSDFFLTTNAPPCFKKYGKIVPMDGYMLTPELIKTAVYGIMTDEQIEEFEKTKDLDFAIALPDDSARFRANAFYQRRTMGLVMRLIPSKIPTVAELNLPEILQELIMQKRGLLIMVGGTGSGKSTSLAAMINHRNQCSAGHILTIEDPVEFSHPNILSLVNQREVGTDTASYARALKASLREAPDVILIGEIRDRETMEAGLELANTGHLCLATMHSNNANQALERVVNMFPHEMHNQLFMDLSLNLRGVISQRLIPDVRGKRAAAIEVMINTPHIANLILKGDLNELKEAMRGSGVKGMKAFDDALYDLYKDGRISLEEALKNADSRNNLEAKINFG</sequence>
<dbReference type="AlphaFoldDB" id="I3CCG9"/>
<dbReference type="SUPFAM" id="SSF52540">
    <property type="entry name" value="P-loop containing nucleoside triphosphate hydrolases"/>
    <property type="match status" value="1"/>
</dbReference>
<dbReference type="Proteomes" id="UP000005744">
    <property type="component" value="Unassembled WGS sequence"/>
</dbReference>
<proteinExistence type="inferred from homology"/>
<dbReference type="GO" id="GO:0005524">
    <property type="term" value="F:ATP binding"/>
    <property type="evidence" value="ECO:0007669"/>
    <property type="project" value="InterPro"/>
</dbReference>
<comment type="similarity">
    <text evidence="1">Belongs to the GSP E family.</text>
</comment>
<reference evidence="3 4" key="1">
    <citation type="submission" date="2011-11" db="EMBL/GenBank/DDBJ databases">
        <title>Improved High-Quality Draft sequence of Beggiatoa alba B18lD.</title>
        <authorList>
            <consortium name="US DOE Joint Genome Institute"/>
            <person name="Lucas S."/>
            <person name="Han J."/>
            <person name="Lapidus A."/>
            <person name="Cheng J.-F."/>
            <person name="Goodwin L."/>
            <person name="Pitluck S."/>
            <person name="Peters L."/>
            <person name="Mikhailova N."/>
            <person name="Held B."/>
            <person name="Detter J.C."/>
            <person name="Han C."/>
            <person name="Tapia R."/>
            <person name="Land M."/>
            <person name="Hauser L."/>
            <person name="Kyrpides N."/>
            <person name="Ivanova N."/>
            <person name="Pagani I."/>
            <person name="Samuel K."/>
            <person name="Teske A."/>
            <person name="Mueller J."/>
            <person name="Woyke T."/>
        </authorList>
    </citation>
    <scope>NUCLEOTIDE SEQUENCE [LARGE SCALE GENOMIC DNA]</scope>
    <source>
        <strain evidence="3 4">B18LD</strain>
    </source>
</reference>
<dbReference type="GO" id="GO:0016887">
    <property type="term" value="F:ATP hydrolysis activity"/>
    <property type="evidence" value="ECO:0007669"/>
    <property type="project" value="InterPro"/>
</dbReference>
<gene>
    <name evidence="3" type="ORF">BegalDRAFT_0392</name>
</gene>
<dbReference type="eggNOG" id="COG5008">
    <property type="taxonomic scope" value="Bacteria"/>
</dbReference>
<dbReference type="Gene3D" id="3.40.50.300">
    <property type="entry name" value="P-loop containing nucleotide triphosphate hydrolases"/>
    <property type="match status" value="1"/>
</dbReference>
<dbReference type="Gene3D" id="3.30.450.90">
    <property type="match status" value="2"/>
</dbReference>
<name>I3CCG9_9GAMM</name>
<evidence type="ECO:0000259" key="2">
    <source>
        <dbReference type="PROSITE" id="PS00662"/>
    </source>
</evidence>
<dbReference type="CDD" id="cd01131">
    <property type="entry name" value="PilT"/>
    <property type="match status" value="1"/>
</dbReference>
<keyword evidence="4" id="KW-1185">Reference proteome</keyword>
<dbReference type="InterPro" id="IPR006321">
    <property type="entry name" value="PilT/PilU"/>
</dbReference>
<protein>
    <submittedName>
        <fullName evidence="3">Pilus retraction protein PilT</fullName>
    </submittedName>
</protein>
<dbReference type="InterPro" id="IPR001482">
    <property type="entry name" value="T2SS/T4SS_dom"/>
</dbReference>
<dbReference type="RefSeq" id="WP_002683127.1">
    <property type="nucleotide sequence ID" value="NZ_JH600070.1"/>
</dbReference>
<dbReference type="PANTHER" id="PTHR30486:SF12">
    <property type="entry name" value="TYPE IV PILUS ATPASE PILU"/>
    <property type="match status" value="1"/>
</dbReference>
<dbReference type="PANTHER" id="PTHR30486">
    <property type="entry name" value="TWITCHING MOTILITY PROTEIN PILT"/>
    <property type="match status" value="1"/>
</dbReference>
<dbReference type="InterPro" id="IPR050921">
    <property type="entry name" value="T4SS_GSP_E_ATPase"/>
</dbReference>
<evidence type="ECO:0000313" key="3">
    <source>
        <dbReference type="EMBL" id="EIJ41312.1"/>
    </source>
</evidence>
<dbReference type="PROSITE" id="PS00662">
    <property type="entry name" value="T2SP_E"/>
    <property type="match status" value="1"/>
</dbReference>
<dbReference type="OrthoDB" id="6189814at2"/>
<evidence type="ECO:0000256" key="1">
    <source>
        <dbReference type="ARBA" id="ARBA00006611"/>
    </source>
</evidence>
<accession>I3CCG9</accession>
<organism evidence="3 4">
    <name type="scientific">Beggiatoa alba B18LD</name>
    <dbReference type="NCBI Taxonomy" id="395493"/>
    <lineage>
        <taxon>Bacteria</taxon>
        <taxon>Pseudomonadati</taxon>
        <taxon>Pseudomonadota</taxon>
        <taxon>Gammaproteobacteria</taxon>
        <taxon>Thiotrichales</taxon>
        <taxon>Thiotrichaceae</taxon>
        <taxon>Beggiatoa</taxon>
    </lineage>
</organism>
<dbReference type="InterPro" id="IPR027417">
    <property type="entry name" value="P-loop_NTPase"/>
</dbReference>